<feature type="domain" description="Radical SAM core" evidence="5">
    <location>
        <begin position="19"/>
        <end position="234"/>
    </location>
</feature>
<protein>
    <submittedName>
        <fullName evidence="6">4Fe4S-binding SPASM domain containing protein</fullName>
    </submittedName>
</protein>
<dbReference type="GO" id="GO:0051536">
    <property type="term" value="F:iron-sulfur cluster binding"/>
    <property type="evidence" value="ECO:0007669"/>
    <property type="project" value="UniProtKB-KW"/>
</dbReference>
<dbReference type="InterPro" id="IPR058240">
    <property type="entry name" value="rSAM_sf"/>
</dbReference>
<dbReference type="SFLD" id="SFLDS00029">
    <property type="entry name" value="Radical_SAM"/>
    <property type="match status" value="1"/>
</dbReference>
<dbReference type="CDD" id="cd21109">
    <property type="entry name" value="SPASM"/>
    <property type="match status" value="1"/>
</dbReference>
<dbReference type="PANTHER" id="PTHR11228">
    <property type="entry name" value="RADICAL SAM DOMAIN PROTEIN"/>
    <property type="match status" value="1"/>
</dbReference>
<evidence type="ECO:0000259" key="5">
    <source>
        <dbReference type="PROSITE" id="PS51918"/>
    </source>
</evidence>
<proteinExistence type="predicted"/>
<evidence type="ECO:0000256" key="1">
    <source>
        <dbReference type="ARBA" id="ARBA00022691"/>
    </source>
</evidence>
<keyword evidence="4" id="KW-0411">Iron-sulfur</keyword>
<reference evidence="6" key="1">
    <citation type="submission" date="2020-04" db="EMBL/GenBank/DDBJ databases">
        <authorList>
            <person name="Chiriac C."/>
            <person name="Salcher M."/>
            <person name="Ghai R."/>
            <person name="Kavagutti S V."/>
        </authorList>
    </citation>
    <scope>NUCLEOTIDE SEQUENCE</scope>
</reference>
<dbReference type="GO" id="GO:0003824">
    <property type="term" value="F:catalytic activity"/>
    <property type="evidence" value="ECO:0007669"/>
    <property type="project" value="InterPro"/>
</dbReference>
<keyword evidence="2" id="KW-0479">Metal-binding</keyword>
<evidence type="ECO:0000256" key="4">
    <source>
        <dbReference type="ARBA" id="ARBA00023014"/>
    </source>
</evidence>
<dbReference type="InterPro" id="IPR007197">
    <property type="entry name" value="rSAM"/>
</dbReference>
<evidence type="ECO:0000313" key="6">
    <source>
        <dbReference type="EMBL" id="CAB4128376.1"/>
    </source>
</evidence>
<dbReference type="GO" id="GO:0046872">
    <property type="term" value="F:metal ion binding"/>
    <property type="evidence" value="ECO:0007669"/>
    <property type="project" value="UniProtKB-KW"/>
</dbReference>
<dbReference type="Gene3D" id="3.20.20.70">
    <property type="entry name" value="Aldolase class I"/>
    <property type="match status" value="1"/>
</dbReference>
<dbReference type="PANTHER" id="PTHR11228:SF7">
    <property type="entry name" value="PQQA PEPTIDE CYCLASE"/>
    <property type="match status" value="1"/>
</dbReference>
<evidence type="ECO:0000256" key="3">
    <source>
        <dbReference type="ARBA" id="ARBA00023004"/>
    </source>
</evidence>
<name>A0A6J5L542_9CAUD</name>
<dbReference type="InterPro" id="IPR050377">
    <property type="entry name" value="Radical_SAM_PqqE_MftC-like"/>
</dbReference>
<keyword evidence="3" id="KW-0408">Iron</keyword>
<gene>
    <name evidence="6" type="ORF">UFOVP113_39</name>
    <name evidence="7" type="ORF">UFOVP225_26</name>
</gene>
<accession>A0A6J5L542</accession>
<dbReference type="Pfam" id="PF04055">
    <property type="entry name" value="Radical_SAM"/>
    <property type="match status" value="1"/>
</dbReference>
<sequence length="350" mass="39587">MVAATRWEEYKKKNNIPSPLKYKIAMAQIDPNGLCNVGCWFCPVGYSPNPEVGKKNMPIELLDKVLKQLHDGKGDFVLDSFDFIYTAHYNEVLLYRHFEEMLGLFRQYGFKTMILTNGTPLTPAKTDLIKQYQDVVYGICFNIPSANQERWSKAVGMNEKIFAKLLSNINYAIESLPEMFETKRLSIQVNGLNQMSLFEYGGWLDKLENAPELDLDPENGSLSIEVSEFTELFPGMQVYPMPSLIDRAGHLDKRGVITNSRAIEAYNKGDKTRVVGCGNGKEVGGRPNGWLHVNANGDVFICCNDYDFESTFANVSDKPIKEIWHGSEHTSMIQQAYDTICRTCAAAIWE</sequence>
<dbReference type="SUPFAM" id="SSF102114">
    <property type="entry name" value="Radical SAM enzymes"/>
    <property type="match status" value="1"/>
</dbReference>
<dbReference type="Pfam" id="PF13186">
    <property type="entry name" value="SPASM"/>
    <property type="match status" value="1"/>
</dbReference>
<dbReference type="InterPro" id="IPR013785">
    <property type="entry name" value="Aldolase_TIM"/>
</dbReference>
<keyword evidence="1" id="KW-0949">S-adenosyl-L-methionine</keyword>
<dbReference type="EMBL" id="LR798275">
    <property type="protein sequence ID" value="CAB5219120.1"/>
    <property type="molecule type" value="Genomic_DNA"/>
</dbReference>
<evidence type="ECO:0000313" key="7">
    <source>
        <dbReference type="EMBL" id="CAB5219120.1"/>
    </source>
</evidence>
<dbReference type="EMBL" id="LR796231">
    <property type="protein sequence ID" value="CAB4128376.1"/>
    <property type="molecule type" value="Genomic_DNA"/>
</dbReference>
<dbReference type="PROSITE" id="PS51918">
    <property type="entry name" value="RADICAL_SAM"/>
    <property type="match status" value="1"/>
</dbReference>
<evidence type="ECO:0000256" key="2">
    <source>
        <dbReference type="ARBA" id="ARBA00022723"/>
    </source>
</evidence>
<organism evidence="6">
    <name type="scientific">uncultured Caudovirales phage</name>
    <dbReference type="NCBI Taxonomy" id="2100421"/>
    <lineage>
        <taxon>Viruses</taxon>
        <taxon>Duplodnaviria</taxon>
        <taxon>Heunggongvirae</taxon>
        <taxon>Uroviricota</taxon>
        <taxon>Caudoviricetes</taxon>
        <taxon>Peduoviridae</taxon>
        <taxon>Maltschvirus</taxon>
        <taxon>Maltschvirus maltsch</taxon>
    </lineage>
</organism>
<dbReference type="InterPro" id="IPR023885">
    <property type="entry name" value="4Fe4S-binding_SPASM_dom"/>
</dbReference>